<dbReference type="AlphaFoldDB" id="A0A914URG8"/>
<evidence type="ECO:0000256" key="1">
    <source>
        <dbReference type="SAM" id="MobiDB-lite"/>
    </source>
</evidence>
<organism evidence="2 3">
    <name type="scientific">Plectus sambesii</name>
    <dbReference type="NCBI Taxonomy" id="2011161"/>
    <lineage>
        <taxon>Eukaryota</taxon>
        <taxon>Metazoa</taxon>
        <taxon>Ecdysozoa</taxon>
        <taxon>Nematoda</taxon>
        <taxon>Chromadorea</taxon>
        <taxon>Plectida</taxon>
        <taxon>Plectina</taxon>
        <taxon>Plectoidea</taxon>
        <taxon>Plectidae</taxon>
        <taxon>Plectus</taxon>
    </lineage>
</organism>
<evidence type="ECO:0000313" key="2">
    <source>
        <dbReference type="Proteomes" id="UP000887566"/>
    </source>
</evidence>
<accession>A0A914URG8</accession>
<sequence>MGDAADGNEKRDAYLRAAWSGASEMSSGGDERRLAVALATDGARRNFHTRRPWICNAELLAGASGAPLTVDDGETEEGVVNERPDARALSGVRWRHAARRSDCNALSADTRGASPYGVSVDEYTRSSNDRDRRKNHRRHRLINGVSGAGDRLVSRRRDANWRPLPSLLRLRRRRGGQSAAYDTPPQTRCRHLRARATHATHGLSESRLELIAAAESSQRPRDRNKSAPTTVVGLESCAMKVPSGGFNRAPIDR</sequence>
<dbReference type="Proteomes" id="UP000887566">
    <property type="component" value="Unplaced"/>
</dbReference>
<evidence type="ECO:0000313" key="3">
    <source>
        <dbReference type="WBParaSite" id="PSAMB.scaffold1200size34471.g11624.t1"/>
    </source>
</evidence>
<reference evidence="3" key="1">
    <citation type="submission" date="2022-11" db="UniProtKB">
        <authorList>
            <consortium name="WormBaseParasite"/>
        </authorList>
    </citation>
    <scope>IDENTIFICATION</scope>
</reference>
<proteinExistence type="predicted"/>
<dbReference type="WBParaSite" id="PSAMB.scaffold1200size34471.g11624.t1">
    <property type="protein sequence ID" value="PSAMB.scaffold1200size34471.g11624.t1"/>
    <property type="gene ID" value="PSAMB.scaffold1200size34471.g11624"/>
</dbReference>
<feature type="region of interest" description="Disordered" evidence="1">
    <location>
        <begin position="117"/>
        <end position="137"/>
    </location>
</feature>
<protein>
    <submittedName>
        <fullName evidence="3">Uncharacterized protein</fullName>
    </submittedName>
</protein>
<name>A0A914URG8_9BILA</name>
<feature type="compositionally biased region" description="Basic and acidic residues" evidence="1">
    <location>
        <begin position="122"/>
        <end position="132"/>
    </location>
</feature>
<keyword evidence="2" id="KW-1185">Reference proteome</keyword>